<dbReference type="OrthoDB" id="9815677at2"/>
<dbReference type="RefSeq" id="WP_115867467.1">
    <property type="nucleotide sequence ID" value="NZ_QREG01000005.1"/>
</dbReference>
<comment type="caution">
    <text evidence="3">The sequence shown here is derived from an EMBL/GenBank/DDBJ whole genome shotgun (WGS) entry which is preliminary data.</text>
</comment>
<evidence type="ECO:0000313" key="3">
    <source>
        <dbReference type="EMBL" id="REE00465.1"/>
    </source>
</evidence>
<dbReference type="EMBL" id="QREG01000005">
    <property type="protein sequence ID" value="REE00465.1"/>
    <property type="molecule type" value="Genomic_DNA"/>
</dbReference>
<dbReference type="GO" id="GO:0005737">
    <property type="term" value="C:cytoplasm"/>
    <property type="evidence" value="ECO:0007669"/>
    <property type="project" value="UniProtKB-SubCell"/>
</dbReference>
<dbReference type="SUPFAM" id="SSF110395">
    <property type="entry name" value="CutC-like"/>
    <property type="match status" value="1"/>
</dbReference>
<evidence type="ECO:0000256" key="2">
    <source>
        <dbReference type="HAMAP-Rule" id="MF_00795"/>
    </source>
</evidence>
<dbReference type="Gene3D" id="3.20.20.380">
    <property type="entry name" value="Copper homeostasis (CutC) domain"/>
    <property type="match status" value="1"/>
</dbReference>
<proteinExistence type="inferred from homology"/>
<dbReference type="AlphaFoldDB" id="A0A3D9L4C3"/>
<name>A0A3D9L4C3_MARFU</name>
<reference evidence="3 4" key="1">
    <citation type="submission" date="2018-07" db="EMBL/GenBank/DDBJ databases">
        <title>Genomic Encyclopedia of Type Strains, Phase IV (KMG-IV): sequencing the most valuable type-strain genomes for metagenomic binning, comparative biology and taxonomic classification.</title>
        <authorList>
            <person name="Goeker M."/>
        </authorList>
    </citation>
    <scope>NUCLEOTIDE SEQUENCE [LARGE SCALE GENOMIC DNA]</scope>
    <source>
        <strain evidence="3 4">DSM 4134</strain>
    </source>
</reference>
<gene>
    <name evidence="2" type="primary">cutC</name>
    <name evidence="3" type="ORF">C7460_10586</name>
</gene>
<keyword evidence="4" id="KW-1185">Reference proteome</keyword>
<protein>
    <recommendedName>
        <fullName evidence="2">PF03932 family protein CutC</fullName>
    </recommendedName>
</protein>
<comment type="similarity">
    <text evidence="1 2">Belongs to the CutC family.</text>
</comment>
<dbReference type="PANTHER" id="PTHR12598">
    <property type="entry name" value="COPPER HOMEOSTASIS PROTEIN CUTC"/>
    <property type="match status" value="1"/>
</dbReference>
<dbReference type="GO" id="GO:0005507">
    <property type="term" value="F:copper ion binding"/>
    <property type="evidence" value="ECO:0007669"/>
    <property type="project" value="TreeGrafter"/>
</dbReference>
<comment type="subcellular location">
    <subcellularLocation>
        <location evidence="2">Cytoplasm</location>
    </subcellularLocation>
</comment>
<organism evidence="3 4">
    <name type="scientific">Marinoscillum furvescens DSM 4134</name>
    <dbReference type="NCBI Taxonomy" id="1122208"/>
    <lineage>
        <taxon>Bacteria</taxon>
        <taxon>Pseudomonadati</taxon>
        <taxon>Bacteroidota</taxon>
        <taxon>Cytophagia</taxon>
        <taxon>Cytophagales</taxon>
        <taxon>Reichenbachiellaceae</taxon>
        <taxon>Marinoscillum</taxon>
    </lineage>
</organism>
<evidence type="ECO:0000256" key="1">
    <source>
        <dbReference type="ARBA" id="ARBA00007768"/>
    </source>
</evidence>
<comment type="caution">
    <text evidence="2">Once thought to be involved in copper homeostasis, experiments in E.coli have shown this is not the case.</text>
</comment>
<dbReference type="InterPro" id="IPR036822">
    <property type="entry name" value="CutC-like_dom_sf"/>
</dbReference>
<sequence length="247" mass="26841">MTKRLLEVCIDSVASAVAAEKGRADRVELCANLVEGGTTPSAGMIQAVRSAITIDLQVMIRPRGGDFLYTPEELDVMKRDIQMAKDLGADGLVFGCLTADAEVDKLVLADLIGQSRPLNVTFHRAFDMVQDWKKALEDLIDLGVDRVLTSGLAPDVIEGAVTLANIVSHAQGRIAILPGGGVRDYNIRELLQRTGASEAHVSGRKIVDSQMKYRNANIHMGALQDAEYCTKVTDEKMISTFRKLLDS</sequence>
<dbReference type="Pfam" id="PF03932">
    <property type="entry name" value="CutC"/>
    <property type="match status" value="1"/>
</dbReference>
<accession>A0A3D9L4C3</accession>
<dbReference type="PANTHER" id="PTHR12598:SF0">
    <property type="entry name" value="COPPER HOMEOSTASIS PROTEIN CUTC HOMOLOG"/>
    <property type="match status" value="1"/>
</dbReference>
<evidence type="ECO:0000313" key="4">
    <source>
        <dbReference type="Proteomes" id="UP000256779"/>
    </source>
</evidence>
<dbReference type="HAMAP" id="MF_00795">
    <property type="entry name" value="CutC"/>
    <property type="match status" value="1"/>
</dbReference>
<keyword evidence="2" id="KW-0963">Cytoplasm</keyword>
<dbReference type="InterPro" id="IPR005627">
    <property type="entry name" value="CutC-like"/>
</dbReference>
<dbReference type="Proteomes" id="UP000256779">
    <property type="component" value="Unassembled WGS sequence"/>
</dbReference>
<dbReference type="FunFam" id="3.20.20.380:FF:000001">
    <property type="entry name" value="Copper homeostasis protein CutC"/>
    <property type="match status" value="1"/>
</dbReference>